<accession>A0A423TF50</accession>
<feature type="compositionally biased region" description="Pro residues" evidence="1">
    <location>
        <begin position="297"/>
        <end position="312"/>
    </location>
</feature>
<feature type="compositionally biased region" description="Basic residues" evidence="1">
    <location>
        <begin position="328"/>
        <end position="337"/>
    </location>
</feature>
<sequence length="476" mass="49451">MTEPRRISRVGLLDPPPDEGPRSLDAALLLRNLLPRPPQAPLGGFDNVGFDLESFGEATRPGSRRPFVSVHVRTLPPEEHVRSTLSRQPKSLPPTPILNGLGGRRAASSSPFLQQNGLGGQWRHHTGSVRVIHIHDDDEAPARKTAPSPAQKTVSGWEVCGPAVSADVSVRETMVEAGGAMRPSAANSVSVAAHSRVPMSARVSRVPLLSGVASATMSSSSNNNSNSVTSVVLCGPPATTTTAVAAPTVSALTKVSSVRIVPTPTPTPTPSIISGHEPQQHQAQQGGSSRASGPSAAPRPAPRPPKPSPPRPTGEGAGEHQRLEARRRERRERRAHRSGVAAPPPPQPGQTDVGGGGGGVGGDTTSPPAAVHDAHLPDLLHSHVPPPYSTLPSGVRPPMGGLLGPPPPPGPHWAASAAPPPMPFTCPLPAPGTPHRACLPGPCSRLAHQTAARQPLALLRIQKVSTRPQEAHRAHC</sequence>
<dbReference type="AlphaFoldDB" id="A0A423TF50"/>
<feature type="region of interest" description="Disordered" evidence="1">
    <location>
        <begin position="79"/>
        <end position="106"/>
    </location>
</feature>
<dbReference type="OrthoDB" id="10070859at2759"/>
<comment type="caution">
    <text evidence="2">The sequence shown here is derived from an EMBL/GenBank/DDBJ whole genome shotgun (WGS) entry which is preliminary data.</text>
</comment>
<reference evidence="2 3" key="2">
    <citation type="submission" date="2019-01" db="EMBL/GenBank/DDBJ databases">
        <title>The decoding of complex shrimp genome reveals the adaptation for benthos swimmer, frequently molting mechanism and breeding impact on genome.</title>
        <authorList>
            <person name="Sun Y."/>
            <person name="Gao Y."/>
            <person name="Yu Y."/>
        </authorList>
    </citation>
    <scope>NUCLEOTIDE SEQUENCE [LARGE SCALE GENOMIC DNA]</scope>
    <source>
        <tissue evidence="2">Muscle</tissue>
    </source>
</reference>
<dbReference type="Proteomes" id="UP000283509">
    <property type="component" value="Unassembled WGS sequence"/>
</dbReference>
<feature type="compositionally biased region" description="Low complexity" evidence="1">
    <location>
        <begin position="270"/>
        <end position="296"/>
    </location>
</feature>
<name>A0A423TF50_PENVA</name>
<feature type="compositionally biased region" description="Gly residues" evidence="1">
    <location>
        <begin position="352"/>
        <end position="362"/>
    </location>
</feature>
<dbReference type="EMBL" id="QCYY01001815">
    <property type="protein sequence ID" value="ROT75061.1"/>
    <property type="molecule type" value="Genomic_DNA"/>
</dbReference>
<feature type="region of interest" description="Disordered" evidence="1">
    <location>
        <begin position="260"/>
        <end position="415"/>
    </location>
</feature>
<evidence type="ECO:0000256" key="1">
    <source>
        <dbReference type="SAM" id="MobiDB-lite"/>
    </source>
</evidence>
<organism evidence="2 3">
    <name type="scientific">Penaeus vannamei</name>
    <name type="common">Whiteleg shrimp</name>
    <name type="synonym">Litopenaeus vannamei</name>
    <dbReference type="NCBI Taxonomy" id="6689"/>
    <lineage>
        <taxon>Eukaryota</taxon>
        <taxon>Metazoa</taxon>
        <taxon>Ecdysozoa</taxon>
        <taxon>Arthropoda</taxon>
        <taxon>Crustacea</taxon>
        <taxon>Multicrustacea</taxon>
        <taxon>Malacostraca</taxon>
        <taxon>Eumalacostraca</taxon>
        <taxon>Eucarida</taxon>
        <taxon>Decapoda</taxon>
        <taxon>Dendrobranchiata</taxon>
        <taxon>Penaeoidea</taxon>
        <taxon>Penaeidae</taxon>
        <taxon>Penaeus</taxon>
    </lineage>
</organism>
<feature type="compositionally biased region" description="Basic and acidic residues" evidence="1">
    <location>
        <begin position="317"/>
        <end position="327"/>
    </location>
</feature>
<proteinExistence type="predicted"/>
<evidence type="ECO:0000313" key="3">
    <source>
        <dbReference type="Proteomes" id="UP000283509"/>
    </source>
</evidence>
<evidence type="ECO:0000313" key="2">
    <source>
        <dbReference type="EMBL" id="ROT75061.1"/>
    </source>
</evidence>
<reference evidence="2 3" key="1">
    <citation type="submission" date="2018-04" db="EMBL/GenBank/DDBJ databases">
        <authorList>
            <person name="Zhang X."/>
            <person name="Yuan J."/>
            <person name="Li F."/>
            <person name="Xiang J."/>
        </authorList>
    </citation>
    <scope>NUCLEOTIDE SEQUENCE [LARGE SCALE GENOMIC DNA]</scope>
    <source>
        <tissue evidence="2">Muscle</tissue>
    </source>
</reference>
<keyword evidence="3" id="KW-1185">Reference proteome</keyword>
<feature type="region of interest" description="Disordered" evidence="1">
    <location>
        <begin position="1"/>
        <end position="22"/>
    </location>
</feature>
<feature type="compositionally biased region" description="Basic and acidic residues" evidence="1">
    <location>
        <begin position="372"/>
        <end position="381"/>
    </location>
</feature>
<protein>
    <submittedName>
        <fullName evidence="2">Uncharacterized protein</fullName>
    </submittedName>
</protein>
<gene>
    <name evidence="2" type="ORF">C7M84_006427</name>
</gene>